<dbReference type="SUPFAM" id="SSF53474">
    <property type="entry name" value="alpha/beta-Hydrolases"/>
    <property type="match status" value="1"/>
</dbReference>
<dbReference type="Gene3D" id="3.40.50.1820">
    <property type="entry name" value="alpha/beta hydrolase"/>
    <property type="match status" value="1"/>
</dbReference>
<keyword evidence="4" id="KW-0378">Hydrolase</keyword>
<organism evidence="4 5">
    <name type="scientific">Cutibacterium avidum</name>
    <dbReference type="NCBI Taxonomy" id="33010"/>
    <lineage>
        <taxon>Bacteria</taxon>
        <taxon>Bacillati</taxon>
        <taxon>Actinomycetota</taxon>
        <taxon>Actinomycetes</taxon>
        <taxon>Propionibacteriales</taxon>
        <taxon>Propionibacteriaceae</taxon>
        <taxon>Cutibacterium</taxon>
    </lineage>
</organism>
<keyword evidence="2" id="KW-0472">Membrane</keyword>
<dbReference type="PANTHER" id="PTHR47751">
    <property type="entry name" value="SUPERFAMILY HYDROLASE, PUTATIVE (AFU_ORTHOLOGUE AFUA_2G16580)-RELATED"/>
    <property type="match status" value="1"/>
</dbReference>
<evidence type="ECO:0000256" key="2">
    <source>
        <dbReference type="SAM" id="Phobius"/>
    </source>
</evidence>
<keyword evidence="2" id="KW-0812">Transmembrane</keyword>
<keyword evidence="2" id="KW-1133">Transmembrane helix</keyword>
<feature type="transmembrane region" description="Helical" evidence="2">
    <location>
        <begin position="544"/>
        <end position="569"/>
    </location>
</feature>
<feature type="transmembrane region" description="Helical" evidence="2">
    <location>
        <begin position="334"/>
        <end position="357"/>
    </location>
</feature>
<comment type="caution">
    <text evidence="4">The sequence shown here is derived from an EMBL/GenBank/DDBJ whole genome shotgun (WGS) entry which is preliminary data.</text>
</comment>
<dbReference type="InterPro" id="IPR000383">
    <property type="entry name" value="Xaa-Pro-like_dom"/>
</dbReference>
<feature type="transmembrane region" description="Helical" evidence="2">
    <location>
        <begin position="612"/>
        <end position="634"/>
    </location>
</feature>
<dbReference type="InterPro" id="IPR051411">
    <property type="entry name" value="Polyketide_trans_af380"/>
</dbReference>
<dbReference type="AlphaFoldDB" id="A0AB35XR59"/>
<feature type="domain" description="Xaa-Pro dipeptidyl-peptidase-like" evidence="3">
    <location>
        <begin position="51"/>
        <end position="164"/>
    </location>
</feature>
<feature type="transmembrane region" description="Helical" evidence="2">
    <location>
        <begin position="421"/>
        <end position="442"/>
    </location>
</feature>
<dbReference type="Pfam" id="PF02129">
    <property type="entry name" value="Peptidase_S15"/>
    <property type="match status" value="1"/>
</dbReference>
<feature type="transmembrane region" description="Helical" evidence="2">
    <location>
        <begin position="471"/>
        <end position="492"/>
    </location>
</feature>
<dbReference type="Proteomes" id="UP001309299">
    <property type="component" value="Unassembled WGS sequence"/>
</dbReference>
<evidence type="ECO:0000313" key="5">
    <source>
        <dbReference type="Proteomes" id="UP001309299"/>
    </source>
</evidence>
<protein>
    <submittedName>
        <fullName evidence="4">CocE/NonD family hydrolase</fullName>
    </submittedName>
</protein>
<reference evidence="4" key="1">
    <citation type="submission" date="2024-02" db="EMBL/GenBank/DDBJ databases">
        <title>Bacterial skin colonization with Propionibacterium avidum as a risk factor for Periprosthetic Joint Infections - a single-center prospective study.</title>
        <authorList>
            <person name="Achermann Y."/>
        </authorList>
    </citation>
    <scope>NUCLEOTIDE SEQUENCE</scope>
    <source>
        <strain evidence="4">PAVI-2017310195</strain>
    </source>
</reference>
<dbReference type="PANTHER" id="PTHR47751:SF2">
    <property type="entry name" value="DLTD N-TERMINAL DOMAIN PROTEIN (AFU_ORTHOLOGUE AFUA_8G00380)-RELATED"/>
    <property type="match status" value="1"/>
</dbReference>
<dbReference type="GO" id="GO:0016787">
    <property type="term" value="F:hydrolase activity"/>
    <property type="evidence" value="ECO:0007669"/>
    <property type="project" value="UniProtKB-KW"/>
</dbReference>
<gene>
    <name evidence="4" type="ORF">V7F78_12310</name>
</gene>
<accession>A0AB35XR59</accession>
<name>A0AB35XR59_9ACTN</name>
<dbReference type="RefSeq" id="WP_334353537.1">
    <property type="nucleotide sequence ID" value="NZ_JBAKUA010000030.1"/>
</dbReference>
<feature type="transmembrane region" description="Helical" evidence="2">
    <location>
        <begin position="377"/>
        <end position="401"/>
    </location>
</feature>
<proteinExistence type="predicted"/>
<feature type="region of interest" description="Disordered" evidence="1">
    <location>
        <begin position="169"/>
        <end position="194"/>
    </location>
</feature>
<dbReference type="EMBL" id="JBAKUA010000030">
    <property type="protein sequence ID" value="MEH1547759.1"/>
    <property type="molecule type" value="Genomic_DNA"/>
</dbReference>
<evidence type="ECO:0000259" key="3">
    <source>
        <dbReference type="Pfam" id="PF02129"/>
    </source>
</evidence>
<feature type="transmembrane region" description="Helical" evidence="2">
    <location>
        <begin position="512"/>
        <end position="532"/>
    </location>
</feature>
<evidence type="ECO:0000256" key="1">
    <source>
        <dbReference type="SAM" id="MobiDB-lite"/>
    </source>
</evidence>
<feature type="transmembrane region" description="Helical" evidence="2">
    <location>
        <begin position="581"/>
        <end position="600"/>
    </location>
</feature>
<sequence>MRPTSLNHRARSSLHVLICLLLIITGAVGSSLAQRDGGKVNVQGLMIPGKDGALVSADLFRPDTATEKNKAPMVIVSPGFQRTKETQISYSMELARRGYVTLVVDPYNQGESTSQPPTNDDPSIKPAIDYVSRTTTLNYVDKSRIGITGHSAGGSQVRRMAAEYGAKESKALKKAKSPNSPGGTTITKEEREKAEPLNPIRSVFISGWLQKLDAKKFKKVHSNVGIGYAFYDEGGYRNKNGNGDLRTAPEALAVINSGLPASQHVDHVVIGKGYGSTSDRTYRVAYNDRTIHPFQPLTPSAIGSMIQFFDDTLGAPHAMSTTNQTWCLKELCNGLSLVAALVMLVPLTKLLLTIPWFSPARTEVCPAPAKPRGRGAVMFWTIFVISAAVACVTFIPLSAASQHVFSAAANKQNGWFFPGRMVNAVVLWSLVNGLFSLILLWISHSMSKHRGADEPRNWGVRMTWAQTGRTLALALLVITIFYTILAIVYGFFHVDYRLFVVAARPLTKRWFLIGLTYVPALFLFFFSNSLRVNASMRFSNQRRWVNWLIIALANSIGLAAIFVIQYVTFFSTGTVYWTTNWLYVNMLQSLLPMMIVLPLFNRAFYHATGRVWLGPIVTTTVFALMALGGSVAYIPMF</sequence>
<evidence type="ECO:0000313" key="4">
    <source>
        <dbReference type="EMBL" id="MEH1547759.1"/>
    </source>
</evidence>
<dbReference type="InterPro" id="IPR029058">
    <property type="entry name" value="AB_hydrolase_fold"/>
</dbReference>